<keyword evidence="5 9" id="KW-1133">Transmembrane helix</keyword>
<dbReference type="Gene3D" id="1.10.3720.10">
    <property type="entry name" value="MetI-like"/>
    <property type="match status" value="1"/>
</dbReference>
<dbReference type="CDD" id="cd06261">
    <property type="entry name" value="TM_PBP2"/>
    <property type="match status" value="1"/>
</dbReference>
<dbReference type="FunFam" id="1.10.3720.10:FF:000001">
    <property type="entry name" value="Glycine betaine ABC transporter, permease"/>
    <property type="match status" value="1"/>
</dbReference>
<evidence type="ECO:0000256" key="1">
    <source>
        <dbReference type="ARBA" id="ARBA00004141"/>
    </source>
</evidence>
<evidence type="ECO:0000313" key="12">
    <source>
        <dbReference type="Proteomes" id="UP000515679"/>
    </source>
</evidence>
<feature type="transmembrane region" description="Helical" evidence="9">
    <location>
        <begin position="214"/>
        <end position="237"/>
    </location>
</feature>
<name>A0A7G5C4K3_9BACL</name>
<dbReference type="SUPFAM" id="SSF161098">
    <property type="entry name" value="MetI-like"/>
    <property type="match status" value="1"/>
</dbReference>
<evidence type="ECO:0000256" key="2">
    <source>
        <dbReference type="ARBA" id="ARBA00022448"/>
    </source>
</evidence>
<evidence type="ECO:0000256" key="8">
    <source>
        <dbReference type="ARBA" id="ARBA00035652"/>
    </source>
</evidence>
<dbReference type="PANTHER" id="PTHR47737">
    <property type="entry name" value="GLYCINE BETAINE/PROLINE BETAINE TRANSPORT SYSTEM PERMEASE PROTEIN PROW"/>
    <property type="match status" value="1"/>
</dbReference>
<dbReference type="SUPFAM" id="SSF53850">
    <property type="entry name" value="Periplasmic binding protein-like II"/>
    <property type="match status" value="2"/>
</dbReference>
<dbReference type="CDD" id="cd13639">
    <property type="entry name" value="PBP2_OpuAC_like"/>
    <property type="match status" value="1"/>
</dbReference>
<dbReference type="GO" id="GO:0015226">
    <property type="term" value="F:carnitine transmembrane transporter activity"/>
    <property type="evidence" value="ECO:0007669"/>
    <property type="project" value="TreeGrafter"/>
</dbReference>
<feature type="transmembrane region" description="Helical" evidence="9">
    <location>
        <begin position="134"/>
        <end position="162"/>
    </location>
</feature>
<gene>
    <name evidence="11" type="ORF">FPL14_25460</name>
</gene>
<dbReference type="PROSITE" id="PS50928">
    <property type="entry name" value="ABC_TM1"/>
    <property type="match status" value="1"/>
</dbReference>
<evidence type="ECO:0000256" key="5">
    <source>
        <dbReference type="ARBA" id="ARBA00022989"/>
    </source>
</evidence>
<dbReference type="Pfam" id="PF04069">
    <property type="entry name" value="OpuAC"/>
    <property type="match status" value="2"/>
</dbReference>
<comment type="similarity">
    <text evidence="9">Belongs to the binding-protein-dependent transport system permease family.</text>
</comment>
<dbReference type="KEGG" id="cchl:FPL14_25460"/>
<keyword evidence="12" id="KW-1185">Reference proteome</keyword>
<reference evidence="11 12" key="1">
    <citation type="submission" date="2019-07" db="EMBL/GenBank/DDBJ databases">
        <authorList>
            <person name="Kim J.K."/>
            <person name="Cheong H.-M."/>
            <person name="Choi Y."/>
            <person name="Hwang K.J."/>
            <person name="Lee S."/>
            <person name="Choi C."/>
        </authorList>
    </citation>
    <scope>NUCLEOTIDE SEQUENCE [LARGE SCALE GENOMIC DNA]</scope>
    <source>
        <strain evidence="11 12">KS 22</strain>
    </source>
</reference>
<dbReference type="Proteomes" id="UP000515679">
    <property type="component" value="Chromosome"/>
</dbReference>
<dbReference type="InterPro" id="IPR007210">
    <property type="entry name" value="ABC_Gly_betaine_transp_sub-bd"/>
</dbReference>
<accession>A0A7G5C4K3</accession>
<evidence type="ECO:0000256" key="9">
    <source>
        <dbReference type="RuleBase" id="RU363032"/>
    </source>
</evidence>
<dbReference type="Pfam" id="PF00528">
    <property type="entry name" value="BPD_transp_1"/>
    <property type="match status" value="1"/>
</dbReference>
<dbReference type="Gene3D" id="3.40.190.100">
    <property type="entry name" value="Glycine betaine-binding periplasmic protein, domain 2"/>
    <property type="match status" value="1"/>
</dbReference>
<comment type="similarity">
    <text evidence="7">In the C-terminal section; belongs to the OsmX family.</text>
</comment>
<evidence type="ECO:0000256" key="6">
    <source>
        <dbReference type="ARBA" id="ARBA00023136"/>
    </source>
</evidence>
<keyword evidence="3" id="KW-1003">Cell membrane</keyword>
<evidence type="ECO:0000256" key="4">
    <source>
        <dbReference type="ARBA" id="ARBA00022692"/>
    </source>
</evidence>
<feature type="transmembrane region" description="Helical" evidence="9">
    <location>
        <begin position="67"/>
        <end position="85"/>
    </location>
</feature>
<dbReference type="GO" id="GO:0031460">
    <property type="term" value="P:glycine betaine transport"/>
    <property type="evidence" value="ECO:0007669"/>
    <property type="project" value="TreeGrafter"/>
</dbReference>
<proteinExistence type="inferred from homology"/>
<keyword evidence="2 9" id="KW-0813">Transport</keyword>
<evidence type="ECO:0000313" key="11">
    <source>
        <dbReference type="EMBL" id="QMV44137.1"/>
    </source>
</evidence>
<feature type="transmembrane region" description="Helical" evidence="9">
    <location>
        <begin position="91"/>
        <end position="113"/>
    </location>
</feature>
<dbReference type="InterPro" id="IPR035906">
    <property type="entry name" value="MetI-like_sf"/>
</dbReference>
<dbReference type="RefSeq" id="WP_182300371.1">
    <property type="nucleotide sequence ID" value="NZ_CP041969.1"/>
</dbReference>
<dbReference type="GO" id="GO:0005275">
    <property type="term" value="F:amine transmembrane transporter activity"/>
    <property type="evidence" value="ECO:0007669"/>
    <property type="project" value="TreeGrafter"/>
</dbReference>
<sequence>MPKLPLDRWVETIVDWLAANIGFLFDCLASIIGGTVTAFSNVLQLLPAWLIIALLGVAAYRLGRWSLTLFAVIGLSLIWNLGYWSPTMDTTALVLTASLVSLVLGLPLGIACARSRGVRNVLTPILDFMQTMPAFVYLIPAVTFFGLGVVPGVIASVIFSIAPTIRLTNLGIRQVPEELIEAADAFGSTPRQKLFQVQLPLALPSMMAGINQTIMLSLSMVVIASMIGAQGVGADVYRSVTQLNTGKGFEAGLAVVILAILLDRMSQKLVNSNRKRNKGWLRSVSLFAIGLVVVLAAAWIYQSTLTMDKGNKNAIGEQVGYRIVGIDPGAGLMKASAKAIEDYGLEGWTLLEGSGTAMTAALDKAYKNEQPIIVTGWTPHWMFVKYDLKYLDDPKQAFGESEQIHTITRLNLSKDEPAAFRFLDRFHWEPSDMEKVMIRISGGAAPDDAANQWVKENSGLVESWVKGVSPGSGRRLKLAYVAWDSEIASTYVVKNVLEDRLGYKVDMLQVEIGPMWAGIANGDADAMVAAWLPTTSIDYYKKYKGKFEDLGENLTGTRLGFVVPKYMDVQSIEELKSS</sequence>
<dbReference type="EMBL" id="CP041969">
    <property type="protein sequence ID" value="QMV44137.1"/>
    <property type="molecule type" value="Genomic_DNA"/>
</dbReference>
<organism evidence="11 12">
    <name type="scientific">Cohnella cholangitidis</name>
    <dbReference type="NCBI Taxonomy" id="2598458"/>
    <lineage>
        <taxon>Bacteria</taxon>
        <taxon>Bacillati</taxon>
        <taxon>Bacillota</taxon>
        <taxon>Bacilli</taxon>
        <taxon>Bacillales</taxon>
        <taxon>Paenibacillaceae</taxon>
        <taxon>Cohnella</taxon>
    </lineage>
</organism>
<dbReference type="GO" id="GO:0015871">
    <property type="term" value="P:choline transport"/>
    <property type="evidence" value="ECO:0007669"/>
    <property type="project" value="TreeGrafter"/>
</dbReference>
<feature type="transmembrane region" description="Helical" evidence="9">
    <location>
        <begin position="38"/>
        <end position="60"/>
    </location>
</feature>
<keyword evidence="6 9" id="KW-0472">Membrane</keyword>
<evidence type="ECO:0000259" key="10">
    <source>
        <dbReference type="PROSITE" id="PS50928"/>
    </source>
</evidence>
<feature type="transmembrane region" description="Helical" evidence="9">
    <location>
        <begin position="279"/>
        <end position="301"/>
    </location>
</feature>
<keyword evidence="4 9" id="KW-0812">Transmembrane</keyword>
<dbReference type="InterPro" id="IPR000515">
    <property type="entry name" value="MetI-like"/>
</dbReference>
<dbReference type="GO" id="GO:0043190">
    <property type="term" value="C:ATP-binding cassette (ABC) transporter complex"/>
    <property type="evidence" value="ECO:0007669"/>
    <property type="project" value="InterPro"/>
</dbReference>
<feature type="domain" description="ABC transmembrane type-1" evidence="10">
    <location>
        <begin position="87"/>
        <end position="266"/>
    </location>
</feature>
<dbReference type="Gene3D" id="3.10.105.10">
    <property type="entry name" value="Dipeptide-binding Protein, Domain 3"/>
    <property type="match status" value="1"/>
</dbReference>
<evidence type="ECO:0000256" key="3">
    <source>
        <dbReference type="ARBA" id="ARBA00022475"/>
    </source>
</evidence>
<dbReference type="AlphaFoldDB" id="A0A7G5C4K3"/>
<feature type="transmembrane region" description="Helical" evidence="9">
    <location>
        <begin position="12"/>
        <end position="32"/>
    </location>
</feature>
<protein>
    <submittedName>
        <fullName evidence="11">ABC transporter permease subunit</fullName>
    </submittedName>
</protein>
<comment type="subcellular location">
    <subcellularLocation>
        <location evidence="9">Cell membrane</location>
        <topology evidence="9">Multi-pass membrane protein</topology>
    </subcellularLocation>
    <subcellularLocation>
        <location evidence="1">Membrane</location>
        <topology evidence="1">Multi-pass membrane protein</topology>
    </subcellularLocation>
</comment>
<evidence type="ECO:0000256" key="7">
    <source>
        <dbReference type="ARBA" id="ARBA00035642"/>
    </source>
</evidence>
<dbReference type="PANTHER" id="PTHR47737:SF1">
    <property type="entry name" value="GLYCINE BETAINE_PROLINE BETAINE TRANSPORT SYSTEM PERMEASE PROTEIN PROW"/>
    <property type="match status" value="1"/>
</dbReference>
<comment type="similarity">
    <text evidence="8">In the N-terminal section; belongs to the binding-protein-dependent transport system permease family.</text>
</comment>